<comment type="subcellular location">
    <subcellularLocation>
        <location evidence="2">Cytoplasm</location>
    </subcellularLocation>
    <subcellularLocation>
        <location evidence="1">Nucleus</location>
    </subcellularLocation>
</comment>
<feature type="domain" description="N-acetyltransferase" evidence="13">
    <location>
        <begin position="106"/>
        <end position="257"/>
    </location>
</feature>
<feature type="compositionally biased region" description="Acidic residues" evidence="12">
    <location>
        <begin position="308"/>
        <end position="319"/>
    </location>
</feature>
<keyword evidence="7" id="KW-0808">Transferase</keyword>
<evidence type="ECO:0000256" key="2">
    <source>
        <dbReference type="ARBA" id="ARBA00004496"/>
    </source>
</evidence>
<dbReference type="CDD" id="cd04301">
    <property type="entry name" value="NAT_SF"/>
    <property type="match status" value="1"/>
</dbReference>
<comment type="catalytic activity">
    <reaction evidence="10">
        <text>N-terminal L-seryl-[histone H2A] + acetyl-CoA = N-terminal N(alpha)-acetyl-L-seryl-[histone H2A] + CoA + H(+)</text>
        <dbReference type="Rhea" id="RHEA:50600"/>
        <dbReference type="Rhea" id="RHEA-COMP:12742"/>
        <dbReference type="Rhea" id="RHEA-COMP:12744"/>
        <dbReference type="ChEBI" id="CHEBI:15378"/>
        <dbReference type="ChEBI" id="CHEBI:57287"/>
        <dbReference type="ChEBI" id="CHEBI:57288"/>
        <dbReference type="ChEBI" id="CHEBI:64738"/>
        <dbReference type="ChEBI" id="CHEBI:83690"/>
        <dbReference type="EC" id="2.3.1.257"/>
    </reaction>
</comment>
<name>A0A4D9CXS0_9STRA</name>
<feature type="region of interest" description="Disordered" evidence="12">
    <location>
        <begin position="250"/>
        <end position="319"/>
    </location>
</feature>
<gene>
    <name evidence="14" type="ORF">NSK_004595</name>
</gene>
<protein>
    <recommendedName>
        <fullName evidence="5">N-alpha-acetyltransferase 40</fullName>
        <ecNumber evidence="4">2.3.1.257</ecNumber>
    </recommendedName>
</protein>
<reference evidence="14 15" key="1">
    <citation type="submission" date="2019-01" db="EMBL/GenBank/DDBJ databases">
        <title>Nuclear Genome Assembly of the Microalgal Biofuel strain Nannochloropsis salina CCMP1776.</title>
        <authorList>
            <person name="Hovde B."/>
        </authorList>
    </citation>
    <scope>NUCLEOTIDE SEQUENCE [LARGE SCALE GENOMIC DNA]</scope>
    <source>
        <strain evidence="14 15">CCMP1776</strain>
    </source>
</reference>
<keyword evidence="6" id="KW-0963">Cytoplasm</keyword>
<dbReference type="Proteomes" id="UP000355283">
    <property type="component" value="Unassembled WGS sequence"/>
</dbReference>
<dbReference type="PROSITE" id="PS51186">
    <property type="entry name" value="GNAT"/>
    <property type="match status" value="1"/>
</dbReference>
<dbReference type="PANTHER" id="PTHR20531:SF1">
    <property type="entry name" value="N-ALPHA-ACETYLTRANSFERASE 40"/>
    <property type="match status" value="1"/>
</dbReference>
<proteinExistence type="inferred from homology"/>
<evidence type="ECO:0000256" key="12">
    <source>
        <dbReference type="SAM" id="MobiDB-lite"/>
    </source>
</evidence>
<evidence type="ECO:0000259" key="13">
    <source>
        <dbReference type="PROSITE" id="PS51186"/>
    </source>
</evidence>
<dbReference type="EMBL" id="SDOX01000020">
    <property type="protein sequence ID" value="TFJ84122.1"/>
    <property type="molecule type" value="Genomic_DNA"/>
</dbReference>
<comment type="catalytic activity">
    <reaction evidence="11">
        <text>N-terminal L-seryl-[histone H4] + acetyl-CoA = N-terminal N(alpha)-acetyl-L-seryl-[histone H4] + CoA + H(+)</text>
        <dbReference type="Rhea" id="RHEA:50596"/>
        <dbReference type="Rhea" id="RHEA-COMP:12740"/>
        <dbReference type="Rhea" id="RHEA-COMP:12743"/>
        <dbReference type="ChEBI" id="CHEBI:15378"/>
        <dbReference type="ChEBI" id="CHEBI:57287"/>
        <dbReference type="ChEBI" id="CHEBI:57288"/>
        <dbReference type="ChEBI" id="CHEBI:64738"/>
        <dbReference type="ChEBI" id="CHEBI:83690"/>
        <dbReference type="EC" id="2.3.1.257"/>
    </reaction>
</comment>
<keyword evidence="8" id="KW-0539">Nucleus</keyword>
<dbReference type="GO" id="GO:0043998">
    <property type="term" value="F:histone H2A acetyltransferase activity"/>
    <property type="evidence" value="ECO:0007669"/>
    <property type="project" value="InterPro"/>
</dbReference>
<accession>A0A4D9CXS0</accession>
<dbReference type="SUPFAM" id="SSF55729">
    <property type="entry name" value="Acyl-CoA N-acyltransferases (Nat)"/>
    <property type="match status" value="1"/>
</dbReference>
<dbReference type="Pfam" id="PF00583">
    <property type="entry name" value="Acetyltransf_1"/>
    <property type="match status" value="1"/>
</dbReference>
<comment type="caution">
    <text evidence="14">The sequence shown here is derived from an EMBL/GenBank/DDBJ whole genome shotgun (WGS) entry which is preliminary data.</text>
</comment>
<evidence type="ECO:0000256" key="9">
    <source>
        <dbReference type="ARBA" id="ARBA00023315"/>
    </source>
</evidence>
<evidence type="ECO:0000256" key="4">
    <source>
        <dbReference type="ARBA" id="ARBA00012950"/>
    </source>
</evidence>
<dbReference type="PANTHER" id="PTHR20531">
    <property type="entry name" value="N-ALPHA-ACETYLTRANSFERASE 40"/>
    <property type="match status" value="1"/>
</dbReference>
<dbReference type="GO" id="GO:0005634">
    <property type="term" value="C:nucleus"/>
    <property type="evidence" value="ECO:0007669"/>
    <property type="project" value="UniProtKB-SubCell"/>
</dbReference>
<feature type="compositionally biased region" description="Polar residues" evidence="12">
    <location>
        <begin position="53"/>
        <end position="73"/>
    </location>
</feature>
<dbReference type="Gene3D" id="3.40.630.30">
    <property type="match status" value="1"/>
</dbReference>
<dbReference type="InterPro" id="IPR039949">
    <property type="entry name" value="NAA40"/>
</dbReference>
<organism evidence="14 15">
    <name type="scientific">Nannochloropsis salina CCMP1776</name>
    <dbReference type="NCBI Taxonomy" id="1027361"/>
    <lineage>
        <taxon>Eukaryota</taxon>
        <taxon>Sar</taxon>
        <taxon>Stramenopiles</taxon>
        <taxon>Ochrophyta</taxon>
        <taxon>Eustigmatophyceae</taxon>
        <taxon>Eustigmatales</taxon>
        <taxon>Monodopsidaceae</taxon>
        <taxon>Microchloropsis</taxon>
        <taxon>Microchloropsis salina</taxon>
    </lineage>
</organism>
<sequence>MGAGKKARAKERKAGKLAMAAQAELTAKAVALLPSGMENLGVFDTLSEVPLENDTSNGPTNTVHQPASSSDQKAPNLHHRQGCDQHGPAMQLVYHTRSTLPPSWKEPLFSLFKSNMKEQYESNWGYREAEKRSEIFSQESRYLIAVQTSPGDGEAQGEGTPVGFVHIRYVLDEDEEIPTAVLYVYEIQLAPSVQRRGLGARMMSVVESMAVKLKMRKIKLTVFKSNVAALAFYLNKLGYDVDGTSPSQHKILAKNTSPGRLDGATSLLDKKLRPRGEGNAGGSRDRTISLGNRQREDRDDAVHGGSVGDEDSDGGSDEDTLATASVECFLFIIFTSSRFAASLSSWLRSRWL</sequence>
<comment type="similarity">
    <text evidence="3">Belongs to the acetyltransferase family. NAA40 subfamily.</text>
</comment>
<evidence type="ECO:0000256" key="10">
    <source>
        <dbReference type="ARBA" id="ARBA00047821"/>
    </source>
</evidence>
<dbReference type="OrthoDB" id="424551at2759"/>
<evidence type="ECO:0000256" key="1">
    <source>
        <dbReference type="ARBA" id="ARBA00004123"/>
    </source>
</evidence>
<evidence type="ECO:0000256" key="7">
    <source>
        <dbReference type="ARBA" id="ARBA00022679"/>
    </source>
</evidence>
<dbReference type="InterPro" id="IPR000182">
    <property type="entry name" value="GNAT_dom"/>
</dbReference>
<evidence type="ECO:0000256" key="5">
    <source>
        <dbReference type="ARBA" id="ARBA00015043"/>
    </source>
</evidence>
<evidence type="ECO:0000256" key="3">
    <source>
        <dbReference type="ARBA" id="ARBA00008870"/>
    </source>
</evidence>
<dbReference type="GO" id="GO:0005737">
    <property type="term" value="C:cytoplasm"/>
    <property type="evidence" value="ECO:0007669"/>
    <property type="project" value="UniProtKB-SubCell"/>
</dbReference>
<dbReference type="AlphaFoldDB" id="A0A4D9CXS0"/>
<evidence type="ECO:0000256" key="11">
    <source>
        <dbReference type="ARBA" id="ARBA00049524"/>
    </source>
</evidence>
<feature type="compositionally biased region" description="Basic and acidic residues" evidence="12">
    <location>
        <begin position="283"/>
        <end position="302"/>
    </location>
</feature>
<dbReference type="GO" id="GO:0010485">
    <property type="term" value="F:histone H4 acetyltransferase activity"/>
    <property type="evidence" value="ECO:0007669"/>
    <property type="project" value="InterPro"/>
</dbReference>
<dbReference type="EC" id="2.3.1.257" evidence="4"/>
<feature type="region of interest" description="Disordered" evidence="12">
    <location>
        <begin position="50"/>
        <end position="84"/>
    </location>
</feature>
<evidence type="ECO:0000256" key="6">
    <source>
        <dbReference type="ARBA" id="ARBA00022490"/>
    </source>
</evidence>
<evidence type="ECO:0000313" key="14">
    <source>
        <dbReference type="EMBL" id="TFJ84122.1"/>
    </source>
</evidence>
<keyword evidence="9" id="KW-0012">Acyltransferase</keyword>
<evidence type="ECO:0000313" key="15">
    <source>
        <dbReference type="Proteomes" id="UP000355283"/>
    </source>
</evidence>
<dbReference type="GO" id="GO:1990189">
    <property type="term" value="F:protein N-terminal-serine acetyltransferase activity"/>
    <property type="evidence" value="ECO:0007669"/>
    <property type="project" value="UniProtKB-EC"/>
</dbReference>
<evidence type="ECO:0000256" key="8">
    <source>
        <dbReference type="ARBA" id="ARBA00023242"/>
    </source>
</evidence>
<dbReference type="InterPro" id="IPR016181">
    <property type="entry name" value="Acyl_CoA_acyltransferase"/>
</dbReference>
<keyword evidence="15" id="KW-1185">Reference proteome</keyword>